<organism evidence="1 2">
    <name type="scientific">Dyella thiooxydans</name>
    <dbReference type="NCBI Taxonomy" id="445710"/>
    <lineage>
        <taxon>Bacteria</taxon>
        <taxon>Pseudomonadati</taxon>
        <taxon>Pseudomonadota</taxon>
        <taxon>Gammaproteobacteria</taxon>
        <taxon>Lysobacterales</taxon>
        <taxon>Rhodanobacteraceae</taxon>
        <taxon>Dyella</taxon>
    </lineage>
</organism>
<sequence>MGHRLAGCGWNAVIPKRRKAASSQPCRPRRHPRRGLLALIVRDAFPGRMNVRVVTEAAEVGPGIQGHPVTVTRRCRRLACEPLAHVE</sequence>
<evidence type="ECO:0000313" key="2">
    <source>
        <dbReference type="Proteomes" id="UP000077255"/>
    </source>
</evidence>
<dbReference type="AlphaFoldDB" id="A0A160N487"/>
<gene>
    <name evidence="1" type="ORF">ATSB10_31930</name>
</gene>
<dbReference type="PATRIC" id="fig|445710.3.peg.3195"/>
<name>A0A160N487_9GAMM</name>
<evidence type="ECO:0000313" key="1">
    <source>
        <dbReference type="EMBL" id="AND70647.1"/>
    </source>
</evidence>
<proteinExistence type="predicted"/>
<protein>
    <submittedName>
        <fullName evidence="1">Uncharacterized protein</fullName>
    </submittedName>
</protein>
<keyword evidence="2" id="KW-1185">Reference proteome</keyword>
<reference evidence="1 2" key="1">
    <citation type="submission" date="2016-02" db="EMBL/GenBank/DDBJ databases">
        <title>Complete genome sequencing and analysis of ATSB10, Dyella thiooxydans isolated from rhizosphere soil of sunflower (Helianthus annuus L.).</title>
        <authorList>
            <person name="Lee Y."/>
            <person name="Hwangbo K."/>
            <person name="Chung H."/>
            <person name="Yoo J."/>
            <person name="Kim K.Y."/>
            <person name="Sa T.M."/>
            <person name="Um Y."/>
            <person name="Madhaiyan M."/>
        </authorList>
    </citation>
    <scope>NUCLEOTIDE SEQUENCE [LARGE SCALE GENOMIC DNA]</scope>
    <source>
        <strain evidence="1 2">ATSB10</strain>
    </source>
</reference>
<accession>A0A160N487</accession>
<dbReference type="EMBL" id="CP014841">
    <property type="protein sequence ID" value="AND70647.1"/>
    <property type="molecule type" value="Genomic_DNA"/>
</dbReference>
<dbReference type="Proteomes" id="UP000077255">
    <property type="component" value="Chromosome"/>
</dbReference>
<dbReference type="KEGG" id="dtx:ATSB10_31930"/>